<sequence>MSEQPEGYSALFLGSVMLYPSSKAGP</sequence>
<dbReference type="EMBL" id="GBRH01223703">
    <property type="protein sequence ID" value="JAD74192.1"/>
    <property type="molecule type" value="Transcribed_RNA"/>
</dbReference>
<evidence type="ECO:0000313" key="1">
    <source>
        <dbReference type="EMBL" id="JAD74192.1"/>
    </source>
</evidence>
<name>A0A0A9CRS5_ARUDO</name>
<organism evidence="1">
    <name type="scientific">Arundo donax</name>
    <name type="common">Giant reed</name>
    <name type="synonym">Donax arundinaceus</name>
    <dbReference type="NCBI Taxonomy" id="35708"/>
    <lineage>
        <taxon>Eukaryota</taxon>
        <taxon>Viridiplantae</taxon>
        <taxon>Streptophyta</taxon>
        <taxon>Embryophyta</taxon>
        <taxon>Tracheophyta</taxon>
        <taxon>Spermatophyta</taxon>
        <taxon>Magnoliopsida</taxon>
        <taxon>Liliopsida</taxon>
        <taxon>Poales</taxon>
        <taxon>Poaceae</taxon>
        <taxon>PACMAD clade</taxon>
        <taxon>Arundinoideae</taxon>
        <taxon>Arundineae</taxon>
        <taxon>Arundo</taxon>
    </lineage>
</organism>
<protein>
    <submittedName>
        <fullName evidence="1">Uncharacterized protein</fullName>
    </submittedName>
</protein>
<dbReference type="AlphaFoldDB" id="A0A0A9CRS5"/>
<reference evidence="1" key="2">
    <citation type="journal article" date="2015" name="Data Brief">
        <title>Shoot transcriptome of the giant reed, Arundo donax.</title>
        <authorList>
            <person name="Barrero R.A."/>
            <person name="Guerrero F.D."/>
            <person name="Moolhuijzen P."/>
            <person name="Goolsby J.A."/>
            <person name="Tidwell J."/>
            <person name="Bellgard S.E."/>
            <person name="Bellgard M.I."/>
        </authorList>
    </citation>
    <scope>NUCLEOTIDE SEQUENCE</scope>
    <source>
        <tissue evidence="1">Shoot tissue taken approximately 20 cm above the soil surface</tissue>
    </source>
</reference>
<proteinExistence type="predicted"/>
<accession>A0A0A9CRS5</accession>
<reference evidence="1" key="1">
    <citation type="submission" date="2014-09" db="EMBL/GenBank/DDBJ databases">
        <authorList>
            <person name="Magalhaes I.L.F."/>
            <person name="Oliveira U."/>
            <person name="Santos F.R."/>
            <person name="Vidigal T.H.D.A."/>
            <person name="Brescovit A.D."/>
            <person name="Santos A.J."/>
        </authorList>
    </citation>
    <scope>NUCLEOTIDE SEQUENCE</scope>
    <source>
        <tissue evidence="1">Shoot tissue taken approximately 20 cm above the soil surface</tissue>
    </source>
</reference>